<feature type="chain" id="PRO_5046088963" evidence="1">
    <location>
        <begin position="21"/>
        <end position="83"/>
    </location>
</feature>
<accession>A0ABW9JMA0</accession>
<evidence type="ECO:0000313" key="2">
    <source>
        <dbReference type="EMBL" id="MFN0293595.1"/>
    </source>
</evidence>
<proteinExistence type="predicted"/>
<gene>
    <name evidence="2" type="ORF">E5L68_019605</name>
</gene>
<keyword evidence="3" id="KW-1185">Reference proteome</keyword>
<dbReference type="EMBL" id="SRMP02000050">
    <property type="protein sequence ID" value="MFN0293595.1"/>
    <property type="molecule type" value="Genomic_DNA"/>
</dbReference>
<organism evidence="2 3">
    <name type="scientific">Pedobacter helvus</name>
    <dbReference type="NCBI Taxonomy" id="2563444"/>
    <lineage>
        <taxon>Bacteria</taxon>
        <taxon>Pseudomonadati</taxon>
        <taxon>Bacteroidota</taxon>
        <taxon>Sphingobacteriia</taxon>
        <taxon>Sphingobacteriales</taxon>
        <taxon>Sphingobacteriaceae</taxon>
        <taxon>Pedobacter</taxon>
    </lineage>
</organism>
<dbReference type="RefSeq" id="WP_138729254.1">
    <property type="nucleotide sequence ID" value="NZ_SRMP02000050.1"/>
</dbReference>
<evidence type="ECO:0000256" key="1">
    <source>
        <dbReference type="SAM" id="SignalP"/>
    </source>
</evidence>
<comment type="caution">
    <text evidence="2">The sequence shown here is derived from an EMBL/GenBank/DDBJ whole genome shotgun (WGS) entry which is preliminary data.</text>
</comment>
<name>A0ABW9JMA0_9SPHI</name>
<sequence>MKKLFFSALVAVVAVGGAFASSSMRTEGDLYSENSPSPDIACHGDEAACSSVYGNIQVSTTAPGTPGRVLFDLQGSGYTADLP</sequence>
<evidence type="ECO:0000313" key="3">
    <source>
        <dbReference type="Proteomes" id="UP001517367"/>
    </source>
</evidence>
<reference evidence="2 3" key="1">
    <citation type="submission" date="2024-12" db="EMBL/GenBank/DDBJ databases">
        <authorList>
            <person name="Hu S."/>
        </authorList>
    </citation>
    <scope>NUCLEOTIDE SEQUENCE [LARGE SCALE GENOMIC DNA]</scope>
    <source>
        <strain evidence="2 3">P-25</strain>
    </source>
</reference>
<keyword evidence="1" id="KW-0732">Signal</keyword>
<protein>
    <submittedName>
        <fullName evidence="2">Uncharacterized protein</fullName>
    </submittedName>
</protein>
<feature type="signal peptide" evidence="1">
    <location>
        <begin position="1"/>
        <end position="20"/>
    </location>
</feature>
<dbReference type="Proteomes" id="UP001517367">
    <property type="component" value="Unassembled WGS sequence"/>
</dbReference>